<keyword evidence="3 5" id="KW-1133">Transmembrane helix</keyword>
<dbReference type="InterPro" id="IPR013525">
    <property type="entry name" value="ABC2_TM"/>
</dbReference>
<dbReference type="OrthoDB" id="3190494at2"/>
<evidence type="ECO:0000313" key="7">
    <source>
        <dbReference type="EMBL" id="KFI70302.1"/>
    </source>
</evidence>
<keyword evidence="8" id="KW-1185">Reference proteome</keyword>
<dbReference type="GO" id="GO:0140359">
    <property type="term" value="F:ABC-type transporter activity"/>
    <property type="evidence" value="ECO:0007669"/>
    <property type="project" value="InterPro"/>
</dbReference>
<feature type="transmembrane region" description="Helical" evidence="5">
    <location>
        <begin position="16"/>
        <end position="37"/>
    </location>
</feature>
<protein>
    <submittedName>
        <fullName evidence="7">ABC permease</fullName>
    </submittedName>
</protein>
<dbReference type="RefSeq" id="WP_033523508.1">
    <property type="nucleotide sequence ID" value="NZ_JGZC01000006.1"/>
</dbReference>
<dbReference type="GO" id="GO:0016020">
    <property type="term" value="C:membrane"/>
    <property type="evidence" value="ECO:0007669"/>
    <property type="project" value="UniProtKB-SubCell"/>
</dbReference>
<feature type="transmembrane region" description="Helical" evidence="5">
    <location>
        <begin position="260"/>
        <end position="284"/>
    </location>
</feature>
<feature type="transmembrane region" description="Helical" evidence="5">
    <location>
        <begin position="216"/>
        <end position="239"/>
    </location>
</feature>
<feature type="domain" description="ABC-2 type transporter transmembrane" evidence="6">
    <location>
        <begin position="22"/>
        <end position="407"/>
    </location>
</feature>
<evidence type="ECO:0000313" key="8">
    <source>
        <dbReference type="Proteomes" id="UP000029060"/>
    </source>
</evidence>
<organism evidence="7 8">
    <name type="scientific">Bifidobacterium merycicum</name>
    <dbReference type="NCBI Taxonomy" id="78345"/>
    <lineage>
        <taxon>Bacteria</taxon>
        <taxon>Bacillati</taxon>
        <taxon>Actinomycetota</taxon>
        <taxon>Actinomycetes</taxon>
        <taxon>Bifidobacteriales</taxon>
        <taxon>Bifidobacteriaceae</taxon>
        <taxon>Bifidobacterium</taxon>
    </lineage>
</organism>
<feature type="transmembrane region" description="Helical" evidence="5">
    <location>
        <begin position="330"/>
        <end position="352"/>
    </location>
</feature>
<evidence type="ECO:0000256" key="5">
    <source>
        <dbReference type="SAM" id="Phobius"/>
    </source>
</evidence>
<accession>A0A087BH02</accession>
<comment type="caution">
    <text evidence="7">The sequence shown here is derived from an EMBL/GenBank/DDBJ whole genome shotgun (WGS) entry which is preliminary data.</text>
</comment>
<dbReference type="Pfam" id="PF12698">
    <property type="entry name" value="ABC2_membrane_3"/>
    <property type="match status" value="1"/>
</dbReference>
<sequence length="419" mass="44351">MTTFKAGWRIVFAHKLYLAIYIVWLYAMMVMMSAAVVNNSVHQSDDGIFSEAKASVAVVNRDDTEAGHELASSLRGYFAVSNTVIDLQDRPTVLQNAVATDHVDLIAIVPEGYASDFIKACEQGTAVPKIGTVTSYSSGAGTMGRMEIDSFLSNMRISMTAAKTFDGSGMAKAAKRTVEDKRAAAASGENKVAVVKGDEGKGVVPGLTGFAFTVKLVAYLAFTAVTVIIAVVLSAFGGAERRRRLDVTATSPRRIGLQQILLCVTFSMAVWALYMLVICCLMAACGMDLRVISAGGYAMVAMAVFSVILVSACFGYLLSAFGMSENAVNGVANVVGLAIMFTSGMAFSVSLMPQAMITIGKLLPGWWYCVSIDKALGVGTASSVDVAGWAYDTGLVLLFGVAFVCLGLGFSRLRSERGE</sequence>
<reference evidence="7 8" key="1">
    <citation type="submission" date="2014-03" db="EMBL/GenBank/DDBJ databases">
        <title>Genomics of Bifidobacteria.</title>
        <authorList>
            <person name="Ventura M."/>
            <person name="Milani C."/>
            <person name="Lugli G.A."/>
        </authorList>
    </citation>
    <scope>NUCLEOTIDE SEQUENCE [LARGE SCALE GENOMIC DNA]</scope>
    <source>
        <strain evidence="7 8">LMG 11341</strain>
    </source>
</reference>
<dbReference type="AlphaFoldDB" id="A0A087BH02"/>
<dbReference type="EMBL" id="JGZC01000006">
    <property type="protein sequence ID" value="KFI70302.1"/>
    <property type="molecule type" value="Genomic_DNA"/>
</dbReference>
<dbReference type="eggNOG" id="COG0842">
    <property type="taxonomic scope" value="Bacteria"/>
</dbReference>
<comment type="subcellular location">
    <subcellularLocation>
        <location evidence="1">Membrane</location>
        <topology evidence="1">Multi-pass membrane protein</topology>
    </subcellularLocation>
</comment>
<evidence type="ECO:0000259" key="6">
    <source>
        <dbReference type="Pfam" id="PF12698"/>
    </source>
</evidence>
<evidence type="ECO:0000256" key="2">
    <source>
        <dbReference type="ARBA" id="ARBA00022692"/>
    </source>
</evidence>
<keyword evidence="4 5" id="KW-0472">Membrane</keyword>
<feature type="transmembrane region" description="Helical" evidence="5">
    <location>
        <begin position="296"/>
        <end position="318"/>
    </location>
</feature>
<dbReference type="Proteomes" id="UP000029060">
    <property type="component" value="Unassembled WGS sequence"/>
</dbReference>
<name>A0A087BH02_9BIFI</name>
<dbReference type="STRING" id="78345.BMERY_0787"/>
<keyword evidence="2 5" id="KW-0812">Transmembrane</keyword>
<gene>
    <name evidence="7" type="ORF">BMERY_0787</name>
</gene>
<evidence type="ECO:0000256" key="3">
    <source>
        <dbReference type="ARBA" id="ARBA00022989"/>
    </source>
</evidence>
<evidence type="ECO:0000256" key="1">
    <source>
        <dbReference type="ARBA" id="ARBA00004141"/>
    </source>
</evidence>
<evidence type="ECO:0000256" key="4">
    <source>
        <dbReference type="ARBA" id="ARBA00023136"/>
    </source>
</evidence>
<proteinExistence type="predicted"/>
<feature type="transmembrane region" description="Helical" evidence="5">
    <location>
        <begin position="389"/>
        <end position="410"/>
    </location>
</feature>